<accession>A0A1I5EKY9</accession>
<protein>
    <submittedName>
        <fullName evidence="2">Uncharacterized protein</fullName>
    </submittedName>
</protein>
<reference evidence="2 3" key="1">
    <citation type="submission" date="2016-10" db="EMBL/GenBank/DDBJ databases">
        <authorList>
            <person name="de Groot N.N."/>
        </authorList>
    </citation>
    <scope>NUCLEOTIDE SEQUENCE [LARGE SCALE GENOMIC DNA]</scope>
    <source>
        <strain evidence="2 3">CGMCC 4.1877</strain>
    </source>
</reference>
<dbReference type="Proteomes" id="UP000199614">
    <property type="component" value="Unassembled WGS sequence"/>
</dbReference>
<feature type="region of interest" description="Disordered" evidence="1">
    <location>
        <begin position="1"/>
        <end position="24"/>
    </location>
</feature>
<dbReference type="STRING" id="260086.SAMN05216207_103142"/>
<dbReference type="EMBL" id="FOUY01000031">
    <property type="protein sequence ID" value="SFO12003.1"/>
    <property type="molecule type" value="Genomic_DNA"/>
</dbReference>
<organism evidence="2 3">
    <name type="scientific">Pseudonocardia ammonioxydans</name>
    <dbReference type="NCBI Taxonomy" id="260086"/>
    <lineage>
        <taxon>Bacteria</taxon>
        <taxon>Bacillati</taxon>
        <taxon>Actinomycetota</taxon>
        <taxon>Actinomycetes</taxon>
        <taxon>Pseudonocardiales</taxon>
        <taxon>Pseudonocardiaceae</taxon>
        <taxon>Pseudonocardia</taxon>
    </lineage>
</organism>
<feature type="compositionally biased region" description="Pro residues" evidence="1">
    <location>
        <begin position="12"/>
        <end position="21"/>
    </location>
</feature>
<evidence type="ECO:0000313" key="3">
    <source>
        <dbReference type="Proteomes" id="UP000199614"/>
    </source>
</evidence>
<dbReference type="AlphaFoldDB" id="A0A1I5EKY9"/>
<sequence length="94" mass="9751">MSRPTATHDTPEPPAPNPPSPSLADITYRVMTGFSGVVDRSTILRIVGTCHRDLRAAAGAGGSDGAALSERVERRARNSLAALLGSGSARLPSR</sequence>
<name>A0A1I5EKY9_PSUAM</name>
<keyword evidence="3" id="KW-1185">Reference proteome</keyword>
<evidence type="ECO:0000256" key="1">
    <source>
        <dbReference type="SAM" id="MobiDB-lite"/>
    </source>
</evidence>
<dbReference type="RefSeq" id="WP_093350350.1">
    <property type="nucleotide sequence ID" value="NZ_FOUY01000031.1"/>
</dbReference>
<proteinExistence type="predicted"/>
<evidence type="ECO:0000313" key="2">
    <source>
        <dbReference type="EMBL" id="SFO12003.1"/>
    </source>
</evidence>
<gene>
    <name evidence="2" type="ORF">SAMN05216207_103142</name>
</gene>